<evidence type="ECO:0000256" key="2">
    <source>
        <dbReference type="PROSITE-ProRule" id="PRU00335"/>
    </source>
</evidence>
<feature type="DNA-binding region" description="H-T-H motif" evidence="2">
    <location>
        <begin position="33"/>
        <end position="52"/>
    </location>
</feature>
<organism evidence="4 5">
    <name type="scientific">Salipaludibacillus aurantiacus</name>
    <dbReference type="NCBI Taxonomy" id="1601833"/>
    <lineage>
        <taxon>Bacteria</taxon>
        <taxon>Bacillati</taxon>
        <taxon>Bacillota</taxon>
        <taxon>Bacilli</taxon>
        <taxon>Bacillales</taxon>
        <taxon>Bacillaceae</taxon>
    </lineage>
</organism>
<dbReference type="SUPFAM" id="SSF46689">
    <property type="entry name" value="Homeodomain-like"/>
    <property type="match status" value="1"/>
</dbReference>
<accession>A0A1H9T8A7</accession>
<feature type="domain" description="HTH tetR-type" evidence="3">
    <location>
        <begin position="10"/>
        <end position="70"/>
    </location>
</feature>
<dbReference type="InterPro" id="IPR001647">
    <property type="entry name" value="HTH_TetR"/>
</dbReference>
<evidence type="ECO:0000313" key="5">
    <source>
        <dbReference type="Proteomes" id="UP000198571"/>
    </source>
</evidence>
<dbReference type="GO" id="GO:0003700">
    <property type="term" value="F:DNA-binding transcription factor activity"/>
    <property type="evidence" value="ECO:0007669"/>
    <property type="project" value="TreeGrafter"/>
</dbReference>
<dbReference type="InterPro" id="IPR036271">
    <property type="entry name" value="Tet_transcr_reg_TetR-rel_C_sf"/>
</dbReference>
<dbReference type="GO" id="GO:0000976">
    <property type="term" value="F:transcription cis-regulatory region binding"/>
    <property type="evidence" value="ECO:0007669"/>
    <property type="project" value="TreeGrafter"/>
</dbReference>
<dbReference type="STRING" id="1601833.SAMN05518684_105173"/>
<evidence type="ECO:0000313" key="4">
    <source>
        <dbReference type="EMBL" id="SER93378.1"/>
    </source>
</evidence>
<dbReference type="RefSeq" id="WP_245733002.1">
    <property type="nucleotide sequence ID" value="NZ_FOGT01000005.1"/>
</dbReference>
<protein>
    <submittedName>
        <fullName evidence="4">DNA-binding transcriptional regulator, AcrR family</fullName>
    </submittedName>
</protein>
<name>A0A1H9T8A7_9BACI</name>
<evidence type="ECO:0000256" key="1">
    <source>
        <dbReference type="ARBA" id="ARBA00023125"/>
    </source>
</evidence>
<reference evidence="5" key="1">
    <citation type="submission" date="2016-10" db="EMBL/GenBank/DDBJ databases">
        <authorList>
            <person name="Varghese N."/>
            <person name="Submissions S."/>
        </authorList>
    </citation>
    <scope>NUCLEOTIDE SEQUENCE [LARGE SCALE GENOMIC DNA]</scope>
    <source>
        <strain evidence="5">S9</strain>
    </source>
</reference>
<dbReference type="SUPFAM" id="SSF48498">
    <property type="entry name" value="Tetracyclin repressor-like, C-terminal domain"/>
    <property type="match status" value="1"/>
</dbReference>
<dbReference type="Proteomes" id="UP000198571">
    <property type="component" value="Unassembled WGS sequence"/>
</dbReference>
<dbReference type="PROSITE" id="PS50977">
    <property type="entry name" value="HTH_TETR_2"/>
    <property type="match status" value="1"/>
</dbReference>
<dbReference type="PANTHER" id="PTHR30055:SF226">
    <property type="entry name" value="HTH-TYPE TRANSCRIPTIONAL REGULATOR PKSA"/>
    <property type="match status" value="1"/>
</dbReference>
<dbReference type="Pfam" id="PF00440">
    <property type="entry name" value="TetR_N"/>
    <property type="match status" value="1"/>
</dbReference>
<keyword evidence="5" id="KW-1185">Reference proteome</keyword>
<dbReference type="AlphaFoldDB" id="A0A1H9T8A7"/>
<evidence type="ECO:0000259" key="3">
    <source>
        <dbReference type="PROSITE" id="PS50977"/>
    </source>
</evidence>
<dbReference type="Gene3D" id="1.10.357.10">
    <property type="entry name" value="Tetracycline Repressor, domain 2"/>
    <property type="match status" value="1"/>
</dbReference>
<keyword evidence="1 2" id="KW-0238">DNA-binding</keyword>
<dbReference type="EMBL" id="FOGT01000005">
    <property type="protein sequence ID" value="SER93378.1"/>
    <property type="molecule type" value="Genomic_DNA"/>
</dbReference>
<dbReference type="PANTHER" id="PTHR30055">
    <property type="entry name" value="HTH-TYPE TRANSCRIPTIONAL REGULATOR RUTR"/>
    <property type="match status" value="1"/>
</dbReference>
<dbReference type="InterPro" id="IPR009057">
    <property type="entry name" value="Homeodomain-like_sf"/>
</dbReference>
<proteinExistence type="predicted"/>
<dbReference type="InterPro" id="IPR050109">
    <property type="entry name" value="HTH-type_TetR-like_transc_reg"/>
</dbReference>
<dbReference type="PRINTS" id="PR00455">
    <property type="entry name" value="HTHTETR"/>
</dbReference>
<gene>
    <name evidence="4" type="ORF">SAMN05518684_105173</name>
</gene>
<sequence length="201" mass="23636">MIEVKDKQGMSTEEIILETAIDLMEKKGFKAVTTKEIAAQSGFSEMTLFRHFGTKQNILEKAVEVYSYLIDMKTILYDHVEYDLKKDLKRVSETYHKYNQHNYKMVLLSFQERHTHPFIGEKISENPKRLKNYLVDYFEEMQKRGKMIETDAEAQAMNFLWMNLGYFMSFQLGGKKVAQIPLQTFIEDSVDLFVRGLTPFN</sequence>